<protein>
    <recommendedName>
        <fullName evidence="11">Radical SAM protein</fullName>
    </recommendedName>
</protein>
<dbReference type="InterPro" id="IPR058240">
    <property type="entry name" value="rSAM_sf"/>
</dbReference>
<keyword evidence="6" id="KW-0411">Iron-sulfur</keyword>
<dbReference type="Proteomes" id="UP001305815">
    <property type="component" value="Chromosome"/>
</dbReference>
<dbReference type="RefSeq" id="WP_316266078.1">
    <property type="nucleotide sequence ID" value="NZ_AP027742.1"/>
</dbReference>
<evidence type="ECO:0000259" key="8">
    <source>
        <dbReference type="Pfam" id="PF13186"/>
    </source>
</evidence>
<evidence type="ECO:0000256" key="2">
    <source>
        <dbReference type="ARBA" id="ARBA00022485"/>
    </source>
</evidence>
<comment type="cofactor">
    <cofactor evidence="1">
        <name>[4Fe-4S] cluster</name>
        <dbReference type="ChEBI" id="CHEBI:49883"/>
    </cofactor>
</comment>
<dbReference type="InterPro" id="IPR023885">
    <property type="entry name" value="4Fe4S-binding_SPASM_dom"/>
</dbReference>
<dbReference type="InterPro" id="IPR007197">
    <property type="entry name" value="rSAM"/>
</dbReference>
<dbReference type="InterPro" id="IPR050377">
    <property type="entry name" value="Radical_SAM_PqqE_MftC-like"/>
</dbReference>
<accession>A0ABM8I0I6</accession>
<evidence type="ECO:0000256" key="1">
    <source>
        <dbReference type="ARBA" id="ARBA00001966"/>
    </source>
</evidence>
<dbReference type="Pfam" id="PF13186">
    <property type="entry name" value="SPASM"/>
    <property type="match status" value="1"/>
</dbReference>
<evidence type="ECO:0000313" key="9">
    <source>
        <dbReference type="EMBL" id="BDZ76137.1"/>
    </source>
</evidence>
<keyword evidence="4" id="KW-0479">Metal-binding</keyword>
<sequence length="506" mass="58206">MKATVYCLEDHKMEIREAVSVSFPDAEVKFAAYEDLTEGGELLAVDHELVHLLKKDETAGYPSVYVYFKKRLFAVSRADLLEEERETYVKKEDWDSAKDINEVLCDIDFLCKNTVNRSYPDFFQIESTDYCNSKCIMCEHYFTHNKQAEILSMETLEHMRDAIQLSRRINLNGMGEPFISKLVKQQIDLYVGYGNKIVANTNLSVLDDELIERIGKDFEWLAISIDGASKETYESIRIGMSYETLISNLYKLKERVPHVKKIISMVMMRQNVCEMPQMVELAHKAGADQVVFLNLNPNLIIGNAGDVMLHYPKVTEYYSVKALEKGEELGIHVVVANAGGLNRAITFDEIQDELTQMRRIPMWKTKEEEQKMLETAEIVNRYIETHDQEQNTTVPTEVRCSGVCDWLLKNCYTNLHGDISMCCRNLIYRAGNVSKEGEFLSVWNAPLMQKSREIFYSGYVPEACLKCGMIEGGELKYLTVDISPDFYQDTRLKKKQKQELKTLLGE</sequence>
<name>A0ABM8I0I6_9FIRM</name>
<dbReference type="SFLD" id="SFLDG01387">
    <property type="entry name" value="BtrN-like_SPASM_domain_contain"/>
    <property type="match status" value="1"/>
</dbReference>
<evidence type="ECO:0000313" key="10">
    <source>
        <dbReference type="Proteomes" id="UP001305815"/>
    </source>
</evidence>
<reference evidence="10" key="1">
    <citation type="journal article" date="2023" name="Int. J. Syst. Evol. Microbiol.">
        <title>Claveliimonas bilis gen. nov., sp. nov., deoxycholic acid-producing bacteria isolated from human faeces, and reclassification of Sellimonas monacensis Zenner et al. 2021 as Claveliimonas monacensis comb. nov.</title>
        <authorList>
            <person name="Hisatomi A."/>
            <person name="Kastawa N.W.E.P.G."/>
            <person name="Song I."/>
            <person name="Ohkuma M."/>
            <person name="Fukiya S."/>
            <person name="Sakamoto M."/>
        </authorList>
    </citation>
    <scope>NUCLEOTIDE SEQUENCE [LARGE SCALE GENOMIC DNA]</scope>
    <source>
        <strain evidence="10">12BBH14</strain>
    </source>
</reference>
<dbReference type="Gene3D" id="3.20.20.70">
    <property type="entry name" value="Aldolase class I"/>
    <property type="match status" value="1"/>
</dbReference>
<keyword evidence="10" id="KW-1185">Reference proteome</keyword>
<gene>
    <name evidence="9" type="ORF">Lac1_03200</name>
</gene>
<dbReference type="CDD" id="cd21109">
    <property type="entry name" value="SPASM"/>
    <property type="match status" value="1"/>
</dbReference>
<dbReference type="InterPro" id="IPR013785">
    <property type="entry name" value="Aldolase_TIM"/>
</dbReference>
<dbReference type="Pfam" id="PF04055">
    <property type="entry name" value="Radical_SAM"/>
    <property type="match status" value="1"/>
</dbReference>
<dbReference type="PANTHER" id="PTHR11228:SF7">
    <property type="entry name" value="PQQA PEPTIDE CYCLASE"/>
    <property type="match status" value="1"/>
</dbReference>
<dbReference type="CDD" id="cd01335">
    <property type="entry name" value="Radical_SAM"/>
    <property type="match status" value="1"/>
</dbReference>
<evidence type="ECO:0000256" key="6">
    <source>
        <dbReference type="ARBA" id="ARBA00023014"/>
    </source>
</evidence>
<evidence type="ECO:0000256" key="5">
    <source>
        <dbReference type="ARBA" id="ARBA00023004"/>
    </source>
</evidence>
<feature type="domain" description="Radical SAM core" evidence="7">
    <location>
        <begin position="125"/>
        <end position="282"/>
    </location>
</feature>
<dbReference type="SUPFAM" id="SSF102114">
    <property type="entry name" value="Radical SAM enzymes"/>
    <property type="match status" value="1"/>
</dbReference>
<keyword evidence="5" id="KW-0408">Iron</keyword>
<evidence type="ECO:0000256" key="4">
    <source>
        <dbReference type="ARBA" id="ARBA00022723"/>
    </source>
</evidence>
<dbReference type="SFLD" id="SFLDG01067">
    <property type="entry name" value="SPASM/twitch_domain_containing"/>
    <property type="match status" value="1"/>
</dbReference>
<dbReference type="InterPro" id="IPR034391">
    <property type="entry name" value="AdoMet-like_SPASM_containing"/>
</dbReference>
<evidence type="ECO:0000256" key="3">
    <source>
        <dbReference type="ARBA" id="ARBA00022691"/>
    </source>
</evidence>
<organism evidence="9 10">
    <name type="scientific">Claveliimonas bilis</name>
    <dbReference type="NCBI Taxonomy" id="3028070"/>
    <lineage>
        <taxon>Bacteria</taxon>
        <taxon>Bacillati</taxon>
        <taxon>Bacillota</taxon>
        <taxon>Clostridia</taxon>
        <taxon>Lachnospirales</taxon>
        <taxon>Lachnospiraceae</taxon>
        <taxon>Claveliimonas</taxon>
    </lineage>
</organism>
<feature type="domain" description="4Fe4S-binding SPASM" evidence="8">
    <location>
        <begin position="404"/>
        <end position="467"/>
    </location>
</feature>
<proteinExistence type="predicted"/>
<dbReference type="SFLD" id="SFLDS00029">
    <property type="entry name" value="Radical_SAM"/>
    <property type="match status" value="1"/>
</dbReference>
<keyword evidence="3" id="KW-0949">S-adenosyl-L-methionine</keyword>
<dbReference type="EMBL" id="AP027742">
    <property type="protein sequence ID" value="BDZ76137.1"/>
    <property type="molecule type" value="Genomic_DNA"/>
</dbReference>
<evidence type="ECO:0000259" key="7">
    <source>
        <dbReference type="Pfam" id="PF04055"/>
    </source>
</evidence>
<dbReference type="PANTHER" id="PTHR11228">
    <property type="entry name" value="RADICAL SAM DOMAIN PROTEIN"/>
    <property type="match status" value="1"/>
</dbReference>
<evidence type="ECO:0008006" key="11">
    <source>
        <dbReference type="Google" id="ProtNLM"/>
    </source>
</evidence>
<keyword evidence="2" id="KW-0004">4Fe-4S</keyword>